<dbReference type="Pfam" id="PF15428">
    <property type="entry name" value="Imm26"/>
    <property type="match status" value="1"/>
</dbReference>
<keyword evidence="2" id="KW-1185">Reference proteome</keyword>
<accession>A0ABW0QTC0</accession>
<name>A0ABW0QTC0_9BACL</name>
<reference evidence="2" key="1">
    <citation type="journal article" date="2019" name="Int. J. Syst. Evol. Microbiol.">
        <title>The Global Catalogue of Microorganisms (GCM) 10K type strain sequencing project: providing services to taxonomists for standard genome sequencing and annotation.</title>
        <authorList>
            <consortium name="The Broad Institute Genomics Platform"/>
            <consortium name="The Broad Institute Genome Sequencing Center for Infectious Disease"/>
            <person name="Wu L."/>
            <person name="Ma J."/>
        </authorList>
    </citation>
    <scope>NUCLEOTIDE SEQUENCE [LARGE SCALE GENOMIC DNA]</scope>
    <source>
        <strain evidence="2">CGMCC 1.18578</strain>
    </source>
</reference>
<dbReference type="Proteomes" id="UP001596108">
    <property type="component" value="Unassembled WGS sequence"/>
</dbReference>
<evidence type="ECO:0000313" key="1">
    <source>
        <dbReference type="EMBL" id="MFC5528060.1"/>
    </source>
</evidence>
<sequence length="178" mass="20358">MNTRTLCETPVKIIFKGMIDLTRRRQPKKPVSIGDVFAIPLSANQYAYGQVVGEGNPKTYVIYDITANQHPSLHEVTSKKIIFFTHTVDVPIEDGDWILLGNVMIPDNIRFPEYIVDTLKGYYVTSYMGDVLRPANDYERANLGTRKSVSPSILEDAVKAQYGYETWYTYLDKLKYSF</sequence>
<dbReference type="RefSeq" id="WP_378109872.1">
    <property type="nucleotide sequence ID" value="NZ_JBHSNC010000004.1"/>
</dbReference>
<dbReference type="EMBL" id="JBHSNC010000004">
    <property type="protein sequence ID" value="MFC5528060.1"/>
    <property type="molecule type" value="Genomic_DNA"/>
</dbReference>
<comment type="caution">
    <text evidence="1">The sequence shown here is derived from an EMBL/GenBank/DDBJ whole genome shotgun (WGS) entry which is preliminary data.</text>
</comment>
<organism evidence="1 2">
    <name type="scientific">Cohnella yongneupensis</name>
    <dbReference type="NCBI Taxonomy" id="425006"/>
    <lineage>
        <taxon>Bacteria</taxon>
        <taxon>Bacillati</taxon>
        <taxon>Bacillota</taxon>
        <taxon>Bacilli</taxon>
        <taxon>Bacillales</taxon>
        <taxon>Paenibacillaceae</taxon>
        <taxon>Cohnella</taxon>
    </lineage>
</organism>
<evidence type="ECO:0000313" key="2">
    <source>
        <dbReference type="Proteomes" id="UP001596108"/>
    </source>
</evidence>
<protein>
    <submittedName>
        <fullName evidence="1">Imm26 family immunity protein</fullName>
    </submittedName>
</protein>
<proteinExistence type="predicted"/>
<gene>
    <name evidence="1" type="ORF">ACFPQ4_01105</name>
</gene>
<dbReference type="InterPro" id="IPR029278">
    <property type="entry name" value="Imm26"/>
</dbReference>